<protein>
    <submittedName>
        <fullName evidence="2">Dsba-like thioredoxin domain protein</fullName>
    </submittedName>
</protein>
<dbReference type="Proteomes" id="UP000735302">
    <property type="component" value="Unassembled WGS sequence"/>
</dbReference>
<evidence type="ECO:0000313" key="3">
    <source>
        <dbReference type="Proteomes" id="UP000735302"/>
    </source>
</evidence>
<dbReference type="Pfam" id="PF01323">
    <property type="entry name" value="DSBA"/>
    <property type="match status" value="1"/>
</dbReference>
<comment type="caution">
    <text evidence="2">The sequence shown here is derived from an EMBL/GenBank/DDBJ whole genome shotgun (WGS) entry which is preliminary data.</text>
</comment>
<dbReference type="InterPro" id="IPR001853">
    <property type="entry name" value="DSBA-like_thioredoxin_dom"/>
</dbReference>
<dbReference type="SUPFAM" id="SSF52833">
    <property type="entry name" value="Thioredoxin-like"/>
    <property type="match status" value="1"/>
</dbReference>
<dbReference type="AlphaFoldDB" id="A0AAV4DMH9"/>
<proteinExistence type="predicted"/>
<feature type="domain" description="DSBA-like thioredoxin" evidence="1">
    <location>
        <begin position="29"/>
        <end position="221"/>
    </location>
</feature>
<organism evidence="2 3">
    <name type="scientific">Plakobranchus ocellatus</name>
    <dbReference type="NCBI Taxonomy" id="259542"/>
    <lineage>
        <taxon>Eukaryota</taxon>
        <taxon>Metazoa</taxon>
        <taxon>Spiralia</taxon>
        <taxon>Lophotrochozoa</taxon>
        <taxon>Mollusca</taxon>
        <taxon>Gastropoda</taxon>
        <taxon>Heterobranchia</taxon>
        <taxon>Euthyneura</taxon>
        <taxon>Panpulmonata</taxon>
        <taxon>Sacoglossa</taxon>
        <taxon>Placobranchoidea</taxon>
        <taxon>Plakobranchidae</taxon>
        <taxon>Plakobranchus</taxon>
    </lineage>
</organism>
<dbReference type="Gene3D" id="3.40.30.10">
    <property type="entry name" value="Glutaredoxin"/>
    <property type="match status" value="1"/>
</dbReference>
<reference evidence="2 3" key="1">
    <citation type="journal article" date="2021" name="Elife">
        <title>Chloroplast acquisition without the gene transfer in kleptoplastic sea slugs, Plakobranchus ocellatus.</title>
        <authorList>
            <person name="Maeda T."/>
            <person name="Takahashi S."/>
            <person name="Yoshida T."/>
            <person name="Shimamura S."/>
            <person name="Takaki Y."/>
            <person name="Nagai Y."/>
            <person name="Toyoda A."/>
            <person name="Suzuki Y."/>
            <person name="Arimoto A."/>
            <person name="Ishii H."/>
            <person name="Satoh N."/>
            <person name="Nishiyama T."/>
            <person name="Hasebe M."/>
            <person name="Maruyama T."/>
            <person name="Minagawa J."/>
            <person name="Obokata J."/>
            <person name="Shigenobu S."/>
        </authorList>
    </citation>
    <scope>NUCLEOTIDE SEQUENCE [LARGE SCALE GENOMIC DNA]</scope>
</reference>
<sequence length="241" mass="27347">MATDVSEGRTSATDLPVPEPAVHKPKVHILVVSDVVCPWCWIAKRRLESAMESLREKLEFDVQFSPFLLRPKCPREGAPNPDYKKHSLRTNHLREIGDALDLDINFSCPILPDSVPALTLRQYVRDSDYPNVVQSQLVEKLYEAYFTKGLPLTRENLLEIARELMLDVDQVKSYLDEPQNERNVIEQAESWRNQGVQAVPFFFMNGKAACSGAQDEGDFVKTILKVAEKFPEEQMELAGDA</sequence>
<accession>A0AAV4DMH9</accession>
<dbReference type="PANTHER" id="PTHR13887:SF41">
    <property type="entry name" value="THIOREDOXIN SUPERFAMILY PROTEIN"/>
    <property type="match status" value="1"/>
</dbReference>
<name>A0AAV4DMH9_9GAST</name>
<keyword evidence="3" id="KW-1185">Reference proteome</keyword>
<dbReference type="CDD" id="cd03024">
    <property type="entry name" value="DsbA_FrnE"/>
    <property type="match status" value="1"/>
</dbReference>
<dbReference type="PANTHER" id="PTHR13887">
    <property type="entry name" value="GLUTATHIONE S-TRANSFERASE KAPPA"/>
    <property type="match status" value="1"/>
</dbReference>
<evidence type="ECO:0000313" key="2">
    <source>
        <dbReference type="EMBL" id="GFO45528.1"/>
    </source>
</evidence>
<gene>
    <name evidence="2" type="ORF">PoB_007203300</name>
</gene>
<dbReference type="GO" id="GO:0016491">
    <property type="term" value="F:oxidoreductase activity"/>
    <property type="evidence" value="ECO:0007669"/>
    <property type="project" value="InterPro"/>
</dbReference>
<dbReference type="InterPro" id="IPR036249">
    <property type="entry name" value="Thioredoxin-like_sf"/>
</dbReference>
<dbReference type="EMBL" id="BLXT01008064">
    <property type="protein sequence ID" value="GFO45528.1"/>
    <property type="molecule type" value="Genomic_DNA"/>
</dbReference>
<evidence type="ECO:0000259" key="1">
    <source>
        <dbReference type="Pfam" id="PF01323"/>
    </source>
</evidence>